<gene>
    <name evidence="1" type="ORF">ZOSMA_238G00100</name>
</gene>
<reference evidence="2" key="1">
    <citation type="journal article" date="2016" name="Nature">
        <title>The genome of the seagrass Zostera marina reveals angiosperm adaptation to the sea.</title>
        <authorList>
            <person name="Olsen J.L."/>
            <person name="Rouze P."/>
            <person name="Verhelst B."/>
            <person name="Lin Y.-C."/>
            <person name="Bayer T."/>
            <person name="Collen J."/>
            <person name="Dattolo E."/>
            <person name="De Paoli E."/>
            <person name="Dittami S."/>
            <person name="Maumus F."/>
            <person name="Michel G."/>
            <person name="Kersting A."/>
            <person name="Lauritano C."/>
            <person name="Lohaus R."/>
            <person name="Toepel M."/>
            <person name="Tonon T."/>
            <person name="Vanneste K."/>
            <person name="Amirebrahimi M."/>
            <person name="Brakel J."/>
            <person name="Bostroem C."/>
            <person name="Chovatia M."/>
            <person name="Grimwood J."/>
            <person name="Jenkins J.W."/>
            <person name="Jueterbock A."/>
            <person name="Mraz A."/>
            <person name="Stam W.T."/>
            <person name="Tice H."/>
            <person name="Bornberg-Bauer E."/>
            <person name="Green P.J."/>
            <person name="Pearson G.A."/>
            <person name="Procaccini G."/>
            <person name="Duarte C.M."/>
            <person name="Schmutz J."/>
            <person name="Reusch T.B.H."/>
            <person name="Van de Peer Y."/>
        </authorList>
    </citation>
    <scope>NUCLEOTIDE SEQUENCE [LARGE SCALE GENOMIC DNA]</scope>
    <source>
        <strain evidence="2">cv. Finnish</strain>
    </source>
</reference>
<proteinExistence type="predicted"/>
<dbReference type="AlphaFoldDB" id="A0A0K9PJW7"/>
<organism evidence="1 2">
    <name type="scientific">Zostera marina</name>
    <name type="common">Eelgrass</name>
    <dbReference type="NCBI Taxonomy" id="29655"/>
    <lineage>
        <taxon>Eukaryota</taxon>
        <taxon>Viridiplantae</taxon>
        <taxon>Streptophyta</taxon>
        <taxon>Embryophyta</taxon>
        <taxon>Tracheophyta</taxon>
        <taxon>Spermatophyta</taxon>
        <taxon>Magnoliopsida</taxon>
        <taxon>Liliopsida</taxon>
        <taxon>Zosteraceae</taxon>
        <taxon>Zostera</taxon>
    </lineage>
</organism>
<dbReference type="InterPro" id="IPR025322">
    <property type="entry name" value="PADRE_dom"/>
</dbReference>
<dbReference type="Pfam" id="PF14009">
    <property type="entry name" value="PADRE"/>
    <property type="match status" value="1"/>
</dbReference>
<comment type="caution">
    <text evidence="1">The sequence shown here is derived from an EMBL/GenBank/DDBJ whole genome shotgun (WGS) entry which is preliminary data.</text>
</comment>
<accession>A0A0K9PJW7</accession>
<evidence type="ECO:0000313" key="1">
    <source>
        <dbReference type="EMBL" id="KMZ68532.1"/>
    </source>
</evidence>
<name>A0A0K9PJW7_ZOSMR</name>
<evidence type="ECO:0000313" key="2">
    <source>
        <dbReference type="Proteomes" id="UP000036987"/>
    </source>
</evidence>
<dbReference type="OrthoDB" id="736928at2759"/>
<sequence length="180" mass="19811">MGCRYSRSSEEPPAINGARVVDVTGYVEEFVCADNRITPESLPVKVSDLTGTPPKMVLCLLAPQYSVGFKPLHLQEHLQSNRLYFLLPKSVFDDDVTLLDQVVLARKLSAVAYDSKTEIETRVVGTASGISNGIGMNQCRFRDENPTPMGLLRQGSLWKPDLEPIKEAPESSSSELISIN</sequence>
<keyword evidence="2" id="KW-1185">Reference proteome</keyword>
<dbReference type="EMBL" id="LFYR01000836">
    <property type="protein sequence ID" value="KMZ68532.1"/>
    <property type="molecule type" value="Genomic_DNA"/>
</dbReference>
<protein>
    <submittedName>
        <fullName evidence="1">Uncharacterized protein</fullName>
    </submittedName>
</protein>
<dbReference type="Proteomes" id="UP000036987">
    <property type="component" value="Unassembled WGS sequence"/>
</dbReference>